<keyword evidence="3 6" id="KW-0812">Transmembrane</keyword>
<dbReference type="PANTHER" id="PTHR43370:SF1">
    <property type="entry name" value="GUANOSINE ABC TRANSPORTER PERMEASE PROTEIN NUPQ"/>
    <property type="match status" value="1"/>
</dbReference>
<dbReference type="EMBL" id="UZWD01000035">
    <property type="protein sequence ID" value="VDS05717.1"/>
    <property type="molecule type" value="Genomic_DNA"/>
</dbReference>
<comment type="subcellular location">
    <subcellularLocation>
        <location evidence="1">Cell membrane</location>
        <topology evidence="1">Multi-pass membrane protein</topology>
    </subcellularLocation>
</comment>
<dbReference type="OrthoDB" id="9792579at2"/>
<feature type="transmembrane region" description="Helical" evidence="6">
    <location>
        <begin position="95"/>
        <end position="117"/>
    </location>
</feature>
<evidence type="ECO:0000313" key="7">
    <source>
        <dbReference type="EMBL" id="VDS05717.1"/>
    </source>
</evidence>
<proteinExistence type="predicted"/>
<protein>
    <submittedName>
        <fullName evidence="7">L-arabinose transporter permease protein</fullName>
    </submittedName>
</protein>
<reference evidence="7 8" key="1">
    <citation type="submission" date="2018-12" db="EMBL/GenBank/DDBJ databases">
        <authorList>
            <person name="Criscuolo A."/>
        </authorList>
    </citation>
    <scope>NUCLEOTIDE SEQUENCE [LARGE SCALE GENOMIC DNA]</scope>
    <source>
        <strain evidence="7">ACIP1116281</strain>
    </source>
</reference>
<feature type="transmembrane region" description="Helical" evidence="6">
    <location>
        <begin position="12"/>
        <end position="33"/>
    </location>
</feature>
<keyword evidence="4 6" id="KW-1133">Transmembrane helix</keyword>
<evidence type="ECO:0000256" key="5">
    <source>
        <dbReference type="ARBA" id="ARBA00023136"/>
    </source>
</evidence>
<evidence type="ECO:0000313" key="8">
    <source>
        <dbReference type="Proteomes" id="UP000268844"/>
    </source>
</evidence>
<feature type="transmembrane region" description="Helical" evidence="6">
    <location>
        <begin position="202"/>
        <end position="220"/>
    </location>
</feature>
<evidence type="ECO:0000256" key="3">
    <source>
        <dbReference type="ARBA" id="ARBA00022692"/>
    </source>
</evidence>
<accession>A0A3S4CF27</accession>
<keyword evidence="5 6" id="KW-0472">Membrane</keyword>
<dbReference type="InterPro" id="IPR001851">
    <property type="entry name" value="ABC_transp_permease"/>
</dbReference>
<feature type="transmembrane region" description="Helical" evidence="6">
    <location>
        <begin position="68"/>
        <end position="88"/>
    </location>
</feature>
<evidence type="ECO:0000256" key="2">
    <source>
        <dbReference type="ARBA" id="ARBA00022475"/>
    </source>
</evidence>
<name>A0A3S4CF27_9HYPH</name>
<evidence type="ECO:0000256" key="6">
    <source>
        <dbReference type="SAM" id="Phobius"/>
    </source>
</evidence>
<dbReference type="GO" id="GO:0005886">
    <property type="term" value="C:plasma membrane"/>
    <property type="evidence" value="ECO:0007669"/>
    <property type="project" value="UniProtKB-SubCell"/>
</dbReference>
<evidence type="ECO:0000256" key="1">
    <source>
        <dbReference type="ARBA" id="ARBA00004651"/>
    </source>
</evidence>
<dbReference type="CDD" id="cd06580">
    <property type="entry name" value="TM_PBP1_transp_TpRbsC_like"/>
    <property type="match status" value="1"/>
</dbReference>
<dbReference type="GO" id="GO:0022857">
    <property type="term" value="F:transmembrane transporter activity"/>
    <property type="evidence" value="ECO:0007669"/>
    <property type="project" value="InterPro"/>
</dbReference>
<dbReference type="AlphaFoldDB" id="A0A3S4CF27"/>
<feature type="transmembrane region" description="Helical" evidence="6">
    <location>
        <begin position="155"/>
        <end position="172"/>
    </location>
</feature>
<keyword evidence="8" id="KW-1185">Reference proteome</keyword>
<dbReference type="Proteomes" id="UP000268844">
    <property type="component" value="Unassembled WGS sequence"/>
</dbReference>
<dbReference type="RefSeq" id="WP_126151252.1">
    <property type="nucleotide sequence ID" value="NZ_JBHTMH010000001.1"/>
</dbReference>
<keyword evidence="2" id="KW-1003">Cell membrane</keyword>
<dbReference type="PANTHER" id="PTHR43370">
    <property type="entry name" value="SUGAR ABC TRANSPORTER INTEGRAL MEMBRANE PROTEIN-RELATED"/>
    <property type="match status" value="1"/>
</dbReference>
<organism evidence="7 8">
    <name type="scientific">Devosia equisanguinis</name>
    <dbReference type="NCBI Taxonomy" id="2490941"/>
    <lineage>
        <taxon>Bacteria</taxon>
        <taxon>Pseudomonadati</taxon>
        <taxon>Pseudomonadota</taxon>
        <taxon>Alphaproteobacteria</taxon>
        <taxon>Hyphomicrobiales</taxon>
        <taxon>Devosiaceae</taxon>
        <taxon>Devosia</taxon>
    </lineage>
</organism>
<feature type="transmembrane region" description="Helical" evidence="6">
    <location>
        <begin position="40"/>
        <end position="62"/>
    </location>
</feature>
<gene>
    <name evidence="7" type="ORF">DEVEQU_02860</name>
</gene>
<evidence type="ECO:0000256" key="4">
    <source>
        <dbReference type="ARBA" id="ARBA00022989"/>
    </source>
</evidence>
<dbReference type="Pfam" id="PF02653">
    <property type="entry name" value="BPD_transp_2"/>
    <property type="match status" value="1"/>
</dbReference>
<sequence length="307" mass="31274">MSDAIWSSISDPALFATVLRVMTPLLLAALGVLISDRAGVLNIGMEGMMLSGALVGVLASAWTGTPMIGLLAAIACGAALGALMAMAINGLGTHFIITGIALNLAAASATTLGLFLATGDKGMSGALQSGVLPSIHIPLLRDIPVLGSLLSGHHMLTYLAIACVPLISIMLARTPFGLHIRAVGADPKAAAAAGISRNRTQLFALMISGAFGGAAGAYLSMGYVSWFAQNMTAGRGFIAIAAEVMGMGTAWGTFAAAAVLAVAETTAITMQALGLPNELMQMIPYIVPVIVLTVYAARRQAKARTHS</sequence>